<dbReference type="GO" id="GO:0016020">
    <property type="term" value="C:membrane"/>
    <property type="evidence" value="ECO:0007669"/>
    <property type="project" value="TreeGrafter"/>
</dbReference>
<keyword evidence="2" id="KW-0812">Transmembrane</keyword>
<proteinExistence type="predicted"/>
<dbReference type="AlphaFoldDB" id="A0A6G1S7Q1"/>
<dbReference type="InterPro" id="IPR042097">
    <property type="entry name" value="Aminopeptidase_N-like_N_sf"/>
</dbReference>
<dbReference type="PANTHER" id="PTHR11533">
    <property type="entry name" value="PROTEASE M1 ZINC METALLOPROTEASE"/>
    <property type="match status" value="1"/>
</dbReference>
<dbReference type="Gene3D" id="2.60.40.1730">
    <property type="entry name" value="tricorn interacting facor f3 domain"/>
    <property type="match status" value="1"/>
</dbReference>
<dbReference type="InterPro" id="IPR050344">
    <property type="entry name" value="Peptidase_M1_aminopeptidases"/>
</dbReference>
<protein>
    <recommendedName>
        <fullName evidence="3">Aminopeptidase N-like N-terminal domain-containing protein</fullName>
    </recommendedName>
</protein>
<name>A0A6G1S7Q1_9ACAR</name>
<organism evidence="4">
    <name type="scientific">Aceria tosichella</name>
    <name type="common">wheat curl mite</name>
    <dbReference type="NCBI Taxonomy" id="561515"/>
    <lineage>
        <taxon>Eukaryota</taxon>
        <taxon>Metazoa</taxon>
        <taxon>Ecdysozoa</taxon>
        <taxon>Arthropoda</taxon>
        <taxon>Chelicerata</taxon>
        <taxon>Arachnida</taxon>
        <taxon>Acari</taxon>
        <taxon>Acariformes</taxon>
        <taxon>Trombidiformes</taxon>
        <taxon>Prostigmata</taxon>
        <taxon>Eupodina</taxon>
        <taxon>Eriophyoidea</taxon>
        <taxon>Eriophyidae</taxon>
        <taxon>Eriophyinae</taxon>
        <taxon>Aceriini</taxon>
        <taxon>Aceria</taxon>
    </lineage>
</organism>
<dbReference type="GO" id="GO:0006508">
    <property type="term" value="P:proteolysis"/>
    <property type="evidence" value="ECO:0007669"/>
    <property type="project" value="TreeGrafter"/>
</dbReference>
<dbReference type="PROSITE" id="PS51257">
    <property type="entry name" value="PROKAR_LIPOPROTEIN"/>
    <property type="match status" value="1"/>
</dbReference>
<dbReference type="PANTHER" id="PTHR11533:SF299">
    <property type="entry name" value="AMINOPEPTIDASE"/>
    <property type="match status" value="1"/>
</dbReference>
<reference evidence="4" key="1">
    <citation type="submission" date="2018-10" db="EMBL/GenBank/DDBJ databases">
        <title>Transcriptome assembly of Aceria tosichella (Wheat curl mite) Type 2.</title>
        <authorList>
            <person name="Scully E.D."/>
            <person name="Geib S.M."/>
            <person name="Palmer N.A."/>
            <person name="Gupta A.K."/>
            <person name="Sarath G."/>
            <person name="Tatineni S."/>
        </authorList>
    </citation>
    <scope>NUCLEOTIDE SEQUENCE</scope>
    <source>
        <strain evidence="4">LincolnNE</strain>
    </source>
</reference>
<feature type="compositionally biased region" description="Basic and acidic residues" evidence="1">
    <location>
        <begin position="204"/>
        <end position="218"/>
    </location>
</feature>
<feature type="region of interest" description="Disordered" evidence="1">
    <location>
        <begin position="200"/>
        <end position="221"/>
    </location>
</feature>
<evidence type="ECO:0000256" key="1">
    <source>
        <dbReference type="SAM" id="MobiDB-lite"/>
    </source>
</evidence>
<evidence type="ECO:0000256" key="2">
    <source>
        <dbReference type="SAM" id="Phobius"/>
    </source>
</evidence>
<dbReference type="Pfam" id="PF17900">
    <property type="entry name" value="Peptidase_M1_N"/>
    <property type="match status" value="1"/>
</dbReference>
<dbReference type="InterPro" id="IPR045357">
    <property type="entry name" value="Aminopeptidase_N-like_N"/>
</dbReference>
<feature type="domain" description="Aminopeptidase N-like N-terminal" evidence="3">
    <location>
        <begin position="109"/>
        <end position="299"/>
    </location>
</feature>
<evidence type="ECO:0000259" key="3">
    <source>
        <dbReference type="Pfam" id="PF17900"/>
    </source>
</evidence>
<evidence type="ECO:0000313" key="4">
    <source>
        <dbReference type="EMBL" id="MDE46399.1"/>
    </source>
</evidence>
<dbReference type="GO" id="GO:0043171">
    <property type="term" value="P:peptide catabolic process"/>
    <property type="evidence" value="ECO:0007669"/>
    <property type="project" value="TreeGrafter"/>
</dbReference>
<gene>
    <name evidence="4" type="ORF">g.16011</name>
</gene>
<dbReference type="GO" id="GO:0070006">
    <property type="term" value="F:metalloaminopeptidase activity"/>
    <property type="evidence" value="ECO:0007669"/>
    <property type="project" value="TreeGrafter"/>
</dbReference>
<keyword evidence="2" id="KW-1133">Transmembrane helix</keyword>
<dbReference type="GO" id="GO:0005737">
    <property type="term" value="C:cytoplasm"/>
    <property type="evidence" value="ECO:0007669"/>
    <property type="project" value="TreeGrafter"/>
</dbReference>
<accession>A0A6G1S7Q1</accession>
<dbReference type="SUPFAM" id="SSF63737">
    <property type="entry name" value="Leukotriene A4 hydrolase N-terminal domain"/>
    <property type="match status" value="1"/>
</dbReference>
<dbReference type="GO" id="GO:0008270">
    <property type="term" value="F:zinc ion binding"/>
    <property type="evidence" value="ECO:0007669"/>
    <property type="project" value="TreeGrafter"/>
</dbReference>
<dbReference type="GO" id="GO:0042277">
    <property type="term" value="F:peptide binding"/>
    <property type="evidence" value="ECO:0007669"/>
    <property type="project" value="TreeGrafter"/>
</dbReference>
<dbReference type="EMBL" id="GGYP01001628">
    <property type="protein sequence ID" value="MDE46399.1"/>
    <property type="molecule type" value="Transcribed_RNA"/>
</dbReference>
<sequence length="566" mass="64941">MKTLKQTLNKLTTVMLIVIACLTCIVIATGILTNANDGKLKITRETLPYDCLDGKARPIMHNVRLNLLNGFTSISGQVSIELDLFDHWNELGSLPNDVHISRKISRALKKCFVGSKRIELNEYDHIDLHMDGGLIIQGASLFVGSEIIQEQTEVLEEIVIGNIIIDETKQIVSFRLGQKLPANKRYGLLQIAYRTPAAEDIEDDRDRSRGSSDRDNNNRHPLLVVSQPQMRFQSGHNIRSLFPCFDEPKYRSDFRVSIRQADLDSVVVANFRRVKDRLLHNLKKGHQYVISKFETSEPIAASKLAFAVGPFSAEAKYHATSDHTDATNRQPQVHVHPRAKFDEILKQSEVWRRFHGEMQNWLRNYFGTNQNFGRLALLNTFLDEHEVISIGRPHHMDSSGHDVESTLTLALWTARRWFKSLRGGTMFSSSSWIIEGLASHFAIRMVRELKPELRVDEYVRSSLIPWALQLESRDRYGKLKVAYDEHLTPFDKRSPRTILLWRIKCAAVIDLIRRNFSPSQQAFDESILALMKQRHAIGDYQLADAFARGNLKQPMDRDYIIRFIQS</sequence>
<dbReference type="GO" id="GO:0005615">
    <property type="term" value="C:extracellular space"/>
    <property type="evidence" value="ECO:0007669"/>
    <property type="project" value="TreeGrafter"/>
</dbReference>
<feature type="transmembrane region" description="Helical" evidence="2">
    <location>
        <begin position="12"/>
        <end position="32"/>
    </location>
</feature>
<keyword evidence="2" id="KW-0472">Membrane</keyword>